<dbReference type="InterPro" id="IPR000594">
    <property type="entry name" value="ThiF_NAD_FAD-bd"/>
</dbReference>
<accession>A0A090N2R5</accession>
<dbReference type="GeneID" id="9834794"/>
<dbReference type="PANTHER" id="PTHR43267">
    <property type="entry name" value="TRNA THREONYLCARBAMOYLADENOSINE DEHYDRATASE"/>
    <property type="match status" value="1"/>
</dbReference>
<dbReference type="KEGG" id="ota:OT_ostta01g03410"/>
<protein>
    <submittedName>
        <fullName evidence="2">UBA/THIF-type NAD/FAD binding fold</fullName>
    </submittedName>
</protein>
<dbReference type="RefSeq" id="XP_022838247.1">
    <property type="nucleotide sequence ID" value="XM_022985362.1"/>
</dbReference>
<proteinExistence type="predicted"/>
<comment type="caution">
    <text evidence="2">The sequence shown here is derived from an EMBL/GenBank/DDBJ whole genome shotgun (WGS) entry which is preliminary data.</text>
</comment>
<dbReference type="InterPro" id="IPR045886">
    <property type="entry name" value="ThiF/MoeB/HesA"/>
</dbReference>
<reference evidence="3" key="1">
    <citation type="journal article" date="2006" name="Proc. Natl. Acad. Sci. U.S.A.">
        <title>Genome analysis of the smallest free-living eukaryote Ostreococcus tauri unveils many unique features.</title>
        <authorList>
            <person name="Derelle E."/>
            <person name="Ferraz C."/>
            <person name="Rombauts S."/>
            <person name="Rouze P."/>
            <person name="Worden A.Z."/>
            <person name="Robbens S."/>
            <person name="Partensky F."/>
            <person name="Degroeve S."/>
            <person name="Echeynie S."/>
            <person name="Cooke R."/>
            <person name="Saeys Y."/>
            <person name="Wuyts J."/>
            <person name="Jabbari K."/>
            <person name="Bowler C."/>
            <person name="Panaud O."/>
            <person name="Piegu B."/>
            <person name="Ball S.G."/>
            <person name="Ral J.-P."/>
            <person name="Bouget F.-Y."/>
            <person name="Piganeau G."/>
            <person name="De Baets B."/>
            <person name="Picard A."/>
            <person name="Delseny M."/>
            <person name="Demaille J."/>
            <person name="Van de Peer Y."/>
            <person name="Moreau H."/>
        </authorList>
    </citation>
    <scope>NUCLEOTIDE SEQUENCE [LARGE SCALE GENOMIC DNA]</scope>
    <source>
        <strain evidence="3">OTTH 0595 / CCAP 157/2 / RCC745</strain>
    </source>
</reference>
<dbReference type="Proteomes" id="UP000009170">
    <property type="component" value="Unassembled WGS sequence"/>
</dbReference>
<dbReference type="InParanoid" id="A0A090N2R5"/>
<name>A0A090N2R5_OSTTA</name>
<evidence type="ECO:0000259" key="1">
    <source>
        <dbReference type="Pfam" id="PF00899"/>
    </source>
</evidence>
<dbReference type="AlphaFoldDB" id="A0A090N2R5"/>
<keyword evidence="3" id="KW-1185">Reference proteome</keyword>
<dbReference type="Pfam" id="PF00899">
    <property type="entry name" value="ThiF"/>
    <property type="match status" value="1"/>
</dbReference>
<dbReference type="FunCoup" id="A0A090N2R5">
    <property type="interactions" value="591"/>
</dbReference>
<gene>
    <name evidence="2" type="ORF">OT_ostta01g03410</name>
</gene>
<dbReference type="GO" id="GO:0008641">
    <property type="term" value="F:ubiquitin-like modifier activating enzyme activity"/>
    <property type="evidence" value="ECO:0007669"/>
    <property type="project" value="InterPro"/>
</dbReference>
<dbReference type="STRING" id="70448.A0A090N2R5"/>
<dbReference type="GO" id="GO:0009536">
    <property type="term" value="C:plastid"/>
    <property type="evidence" value="ECO:0007669"/>
    <property type="project" value="TreeGrafter"/>
</dbReference>
<dbReference type="SUPFAM" id="SSF69572">
    <property type="entry name" value="Activating enzymes of the ubiquitin-like proteins"/>
    <property type="match status" value="1"/>
</dbReference>
<dbReference type="CDD" id="cd00755">
    <property type="entry name" value="YgdL_like"/>
    <property type="match status" value="1"/>
</dbReference>
<dbReference type="Gene3D" id="3.40.50.720">
    <property type="entry name" value="NAD(P)-binding Rossmann-like Domain"/>
    <property type="match status" value="1"/>
</dbReference>
<evidence type="ECO:0000313" key="3">
    <source>
        <dbReference type="Proteomes" id="UP000009170"/>
    </source>
</evidence>
<sequence length="459" mass="50768">MAFAVGVGAALAVVEARRRRRWGGDGRAVTAGRGGEDGGERTRVMSTATSTSYDLTDEILREQFTRNVQFFGERGQGAVRDAFVVVVGLGGVGSHAAHMILRSGVGKLRVVDFDQVSLSSLNRHAVATRADVGTPKATCLKKHFERIYPEAEVDARIAMYEADAEDELLGPWGGEGGRMPDFVVDCIDNIDTKVALLAACVRRNLRVVTSGGAGAKCDPTRLRFVDISECAADRLARAVRYRLKKNFKIQRDIPTLVSLEEPRCELVAEMELKEGETLSDYQVIPNFRVRTIPVLGCVPAIFGMALASYVLTHLADAPFEGEPLIVLQQKQYEIQLDRLHERERERGPEVCDIAVDVVGVMYLVREIWRAFSARDDPLKRGKAGNVLHWRNTNDLALTRWNPERPACLDNLVLLTVDECDAHDARCAKPGGFEKLVAEEPDFVAFVESRLARVRSEYGT</sequence>
<dbReference type="GO" id="GO:0061504">
    <property type="term" value="P:cyclic threonylcarbamoyladenosine biosynthetic process"/>
    <property type="evidence" value="ECO:0007669"/>
    <property type="project" value="TreeGrafter"/>
</dbReference>
<feature type="domain" description="THIF-type NAD/FAD binding fold" evidence="1">
    <location>
        <begin position="65"/>
        <end position="322"/>
    </location>
</feature>
<evidence type="ECO:0000313" key="2">
    <source>
        <dbReference type="EMBL" id="CEF96698.1"/>
    </source>
</evidence>
<dbReference type="PANTHER" id="PTHR43267:SF2">
    <property type="entry name" value="TRNA THREONYLCARBAMOYLADENOSINE DEHYDRATASE 1-RELATED"/>
    <property type="match status" value="1"/>
</dbReference>
<dbReference type="EMBL" id="CAID01000001">
    <property type="protein sequence ID" value="CEF96698.1"/>
    <property type="molecule type" value="Genomic_DNA"/>
</dbReference>
<dbReference type="OrthoDB" id="10265862at2759"/>
<dbReference type="InterPro" id="IPR035985">
    <property type="entry name" value="Ubiquitin-activating_enz"/>
</dbReference>
<reference evidence="2 3" key="2">
    <citation type="journal article" date="2014" name="BMC Genomics">
        <title>An improved genome of the model marine alga Ostreococcus tauri unfolds by assessing Illumina de novo assemblies.</title>
        <authorList>
            <person name="Blanc-Mathieu R."/>
            <person name="Verhelst B."/>
            <person name="Derelle E."/>
            <person name="Rombauts S."/>
            <person name="Bouget F.Y."/>
            <person name="Carre I."/>
            <person name="Chateau A."/>
            <person name="Eyre-Walker A."/>
            <person name="Grimsley N."/>
            <person name="Moreau H."/>
            <person name="Piegu B."/>
            <person name="Rivals E."/>
            <person name="Schackwitz W."/>
            <person name="Van de Peer Y."/>
            <person name="Piganeau G."/>
        </authorList>
    </citation>
    <scope>NUCLEOTIDE SEQUENCE [LARGE SCALE GENOMIC DNA]</scope>
    <source>
        <strain evidence="3">OTTH 0595 / CCAP 157/2 / RCC745</strain>
    </source>
</reference>
<dbReference type="GO" id="GO:0061503">
    <property type="term" value="F:tRNA threonylcarbamoyladenosine dehydratase"/>
    <property type="evidence" value="ECO:0007669"/>
    <property type="project" value="TreeGrafter"/>
</dbReference>
<organism evidence="2 3">
    <name type="scientific">Ostreococcus tauri</name>
    <name type="common">Marine green alga</name>
    <dbReference type="NCBI Taxonomy" id="70448"/>
    <lineage>
        <taxon>Eukaryota</taxon>
        <taxon>Viridiplantae</taxon>
        <taxon>Chlorophyta</taxon>
        <taxon>Mamiellophyceae</taxon>
        <taxon>Mamiellales</taxon>
        <taxon>Bathycoccaceae</taxon>
        <taxon>Ostreococcus</taxon>
    </lineage>
</organism>